<accession>R1E5M4</accession>
<name>R1E5M4_NANST</name>
<dbReference type="Proteomes" id="UP000053279">
    <property type="component" value="Unassembled WGS sequence"/>
</dbReference>
<keyword evidence="1" id="KW-1133">Transmembrane helix</keyword>
<dbReference type="AlphaFoldDB" id="R1E5M4"/>
<reference evidence="2 3" key="1">
    <citation type="submission" date="2013-02" db="EMBL/GenBank/DDBJ databases">
        <title>Insights into archaeal evolution and symbiosis from the genomes of a Nanoarchaeon and its crenarchaeal host from Yellowstone National Park.</title>
        <authorList>
            <person name="Podar M."/>
            <person name="Makarova K.S."/>
            <person name="Graham D.E."/>
            <person name="Wolf Y.I."/>
            <person name="Koonin E.V."/>
            <person name="Reysenbach A.-L."/>
        </authorList>
    </citation>
    <scope>NUCLEOTIDE SEQUENCE [LARGE SCALE GENOMIC DNA]</scope>
</reference>
<keyword evidence="3" id="KW-1185">Reference proteome</keyword>
<feature type="transmembrane region" description="Helical" evidence="1">
    <location>
        <begin position="12"/>
        <end position="35"/>
    </location>
</feature>
<comment type="caution">
    <text evidence="2">The sequence shown here is derived from an EMBL/GenBank/DDBJ whole genome shotgun (WGS) entry which is preliminary data.</text>
</comment>
<sequence length="869" mass="97900">MRGKIFDDFMMFIGYYLPIFIIILAGVIFILTSIFKYYHINNPSQYYISIQNQNNQNNQNSNLNTINSTIMVDIYYQNGYDIYYVPSFIENLSNWNIFYNITNTYSNISNNNILQINPENITNINSTTFNINSLSNVKLNSTISLSNNTFEGNKVTYTYQGNTYECSIKGSNNIQYEAGSFIYFCILCEPLNNQNNQNIQNYYLNEPEYLNITPAIYLLSNSYPNIPNTQYYNYTVNNVEIVNGTYVVITLSNSNGGYSMEDFQNILVTIGPPLSNYINTTPYYGDNVVFLVYYAGKYYALPSWYAGENNGNYYFFINLLNIPSLYNSNSFGCNFLPIFVGFSNENLLPYLNGTIGGDPYALDPSNPSNAIEYDNGLNVFPIYVNFYSYNGNVEDNSYCGNSNGFLNCYQNILYENVLPPYNNVTIYVNATGQISPYVGSYGPFEGLAMDAGQNQGSYALITSNVLQNTFSQLSQSSNGLGLQTFVYFSGIPWEDSPGNGITSSTPEVADAVVLSYVSYNNQFYADTVQDYNADDSISNQECDPTSGECYTIGNQDIGINVGGYTYLPLNFPIFMYEYGWTSTFPPSPGSGDSSGYYVGILEYNSTQGLGYFLTTQYTNNPNSIGYYDYYYSGSGGGISTCSKNISILGRSISIQYPCWGLNYYFVEDTSGSTNGYSGSDYFAFMPQDQQGNSYYSQYGVFWLYNWFQSGSNDMLNIFFLMNGNIFNYSLALEQYEWCGLLRCYRAYAIPPNPPASTINGEPIFAQSYINAYNTAFNQQSNSQRALYNYRAFTYSEVNSNNFVPGTFGYYEYYASSSQSLTISYLQDDANYYNGNPYLFISAGSGGGSGYMYLDWVIVTYGVPYVVSVS</sequence>
<keyword evidence="1" id="KW-0812">Transmembrane</keyword>
<organism evidence="2 3">
    <name type="scientific">Nanobsidianus stetteri</name>
    <dbReference type="NCBI Taxonomy" id="1294122"/>
    <lineage>
        <taxon>Archaea</taxon>
        <taxon>Nanobdellota</taxon>
        <taxon>Candidatus Nanoarchaeia</taxon>
        <taxon>Nanoarchaeales</taxon>
        <taxon>Nanopusillaceae</taxon>
        <taxon>Candidatus Nanobsidianus</taxon>
    </lineage>
</organism>
<evidence type="ECO:0000313" key="2">
    <source>
        <dbReference type="EMBL" id="EOD42697.1"/>
    </source>
</evidence>
<dbReference type="PATRIC" id="fig|1294122.7.peg.35"/>
<dbReference type="EMBL" id="APJZ01000001">
    <property type="protein sequence ID" value="EOD42697.1"/>
    <property type="molecule type" value="Genomic_DNA"/>
</dbReference>
<gene>
    <name evidence="2" type="ORF">Nst1_036</name>
</gene>
<protein>
    <submittedName>
        <fullName evidence="2">Uncharacterized protein</fullName>
    </submittedName>
</protein>
<evidence type="ECO:0000313" key="3">
    <source>
        <dbReference type="Proteomes" id="UP000053279"/>
    </source>
</evidence>
<evidence type="ECO:0000256" key="1">
    <source>
        <dbReference type="SAM" id="Phobius"/>
    </source>
</evidence>
<proteinExistence type="predicted"/>
<keyword evidence="1" id="KW-0472">Membrane</keyword>